<evidence type="ECO:0000256" key="1">
    <source>
        <dbReference type="SAM" id="SignalP"/>
    </source>
</evidence>
<dbReference type="Proteomes" id="UP000748756">
    <property type="component" value="Unassembled WGS sequence"/>
</dbReference>
<sequence length="128" mass="14518">MKFLILLLLTLTIVFALPTNGVEKRADAPGCIPSTLIWTARQTETVSKGTIRQDAFTLVIRNIYVGYIAPHNAQEDVFLESRDKKWSVKHGEVAANETLTLVYSDQTFTFTEYHAKTRDAQLSKITQW</sequence>
<feature type="signal peptide" evidence="1">
    <location>
        <begin position="1"/>
        <end position="16"/>
    </location>
</feature>
<dbReference type="EMBL" id="JAAAUQ010001034">
    <property type="protein sequence ID" value="KAF9143966.1"/>
    <property type="molecule type" value="Genomic_DNA"/>
</dbReference>
<keyword evidence="1" id="KW-0732">Signal</keyword>
<dbReference type="OrthoDB" id="2357639at2759"/>
<accession>A0A9P5V786</accession>
<proteinExistence type="predicted"/>
<evidence type="ECO:0000313" key="3">
    <source>
        <dbReference type="Proteomes" id="UP000748756"/>
    </source>
</evidence>
<keyword evidence="3" id="KW-1185">Reference proteome</keyword>
<reference evidence="2" key="1">
    <citation type="journal article" date="2020" name="Fungal Divers.">
        <title>Resolving the Mortierellaceae phylogeny through synthesis of multi-gene phylogenetics and phylogenomics.</title>
        <authorList>
            <person name="Vandepol N."/>
            <person name="Liber J."/>
            <person name="Desiro A."/>
            <person name="Na H."/>
            <person name="Kennedy M."/>
            <person name="Barry K."/>
            <person name="Grigoriev I.V."/>
            <person name="Miller A.N."/>
            <person name="O'Donnell K."/>
            <person name="Stajich J.E."/>
            <person name="Bonito G."/>
        </authorList>
    </citation>
    <scope>NUCLEOTIDE SEQUENCE</scope>
    <source>
        <strain evidence="2">NRRL 6426</strain>
    </source>
</reference>
<organism evidence="2 3">
    <name type="scientific">Linnemannia schmuckeri</name>
    <dbReference type="NCBI Taxonomy" id="64567"/>
    <lineage>
        <taxon>Eukaryota</taxon>
        <taxon>Fungi</taxon>
        <taxon>Fungi incertae sedis</taxon>
        <taxon>Mucoromycota</taxon>
        <taxon>Mortierellomycotina</taxon>
        <taxon>Mortierellomycetes</taxon>
        <taxon>Mortierellales</taxon>
        <taxon>Mortierellaceae</taxon>
        <taxon>Linnemannia</taxon>
    </lineage>
</organism>
<name>A0A9P5V786_9FUNG</name>
<gene>
    <name evidence="2" type="ORF">BG015_000239</name>
</gene>
<feature type="chain" id="PRO_5040313497" evidence="1">
    <location>
        <begin position="17"/>
        <end position="128"/>
    </location>
</feature>
<evidence type="ECO:0000313" key="2">
    <source>
        <dbReference type="EMBL" id="KAF9143966.1"/>
    </source>
</evidence>
<feature type="non-terminal residue" evidence="2">
    <location>
        <position position="1"/>
    </location>
</feature>
<protein>
    <submittedName>
        <fullName evidence="2">Uncharacterized protein</fullName>
    </submittedName>
</protein>
<dbReference type="AlphaFoldDB" id="A0A9P5V786"/>
<comment type="caution">
    <text evidence="2">The sequence shown here is derived from an EMBL/GenBank/DDBJ whole genome shotgun (WGS) entry which is preliminary data.</text>
</comment>